<evidence type="ECO:0000313" key="2">
    <source>
        <dbReference type="EMBL" id="KAK8962081.1"/>
    </source>
</evidence>
<proteinExistence type="predicted"/>
<sequence length="132" mass="14811">MIGVKAVVVDANDDRREFVGGSKSTTNLPYKSQNRTPLPPLLAGGSRSQSSQVAVLIPCQLSTPLLIFLLFSGHRVLHPWLPLNLYPFLLLIHSSSTMIFAYSSILPCYGELPLDFRFDMEHPLQFSLRFHL</sequence>
<protein>
    <submittedName>
        <fullName evidence="2">Uncharacterized protein</fullName>
    </submittedName>
</protein>
<dbReference type="EMBL" id="JBBWWR010000008">
    <property type="protein sequence ID" value="KAK8962081.1"/>
    <property type="molecule type" value="Genomic_DNA"/>
</dbReference>
<keyword evidence="1" id="KW-0812">Transmembrane</keyword>
<feature type="transmembrane region" description="Helical" evidence="1">
    <location>
        <begin position="85"/>
        <end position="110"/>
    </location>
</feature>
<evidence type="ECO:0000256" key="1">
    <source>
        <dbReference type="SAM" id="Phobius"/>
    </source>
</evidence>
<name>A0ABR2MDJ6_9ASPA</name>
<reference evidence="2 3" key="1">
    <citation type="journal article" date="2022" name="Nat. Plants">
        <title>Genomes of leafy and leafless Platanthera orchids illuminate the evolution of mycoheterotrophy.</title>
        <authorList>
            <person name="Li M.H."/>
            <person name="Liu K.W."/>
            <person name="Li Z."/>
            <person name="Lu H.C."/>
            <person name="Ye Q.L."/>
            <person name="Zhang D."/>
            <person name="Wang J.Y."/>
            <person name="Li Y.F."/>
            <person name="Zhong Z.M."/>
            <person name="Liu X."/>
            <person name="Yu X."/>
            <person name="Liu D.K."/>
            <person name="Tu X.D."/>
            <person name="Liu B."/>
            <person name="Hao Y."/>
            <person name="Liao X.Y."/>
            <person name="Jiang Y.T."/>
            <person name="Sun W.H."/>
            <person name="Chen J."/>
            <person name="Chen Y.Q."/>
            <person name="Ai Y."/>
            <person name="Zhai J.W."/>
            <person name="Wu S.S."/>
            <person name="Zhou Z."/>
            <person name="Hsiao Y.Y."/>
            <person name="Wu W.L."/>
            <person name="Chen Y.Y."/>
            <person name="Lin Y.F."/>
            <person name="Hsu J.L."/>
            <person name="Li C.Y."/>
            <person name="Wang Z.W."/>
            <person name="Zhao X."/>
            <person name="Zhong W.Y."/>
            <person name="Ma X.K."/>
            <person name="Ma L."/>
            <person name="Huang J."/>
            <person name="Chen G.Z."/>
            <person name="Huang M.Z."/>
            <person name="Huang L."/>
            <person name="Peng D.H."/>
            <person name="Luo Y.B."/>
            <person name="Zou S.Q."/>
            <person name="Chen S.P."/>
            <person name="Lan S."/>
            <person name="Tsai W.C."/>
            <person name="Van de Peer Y."/>
            <person name="Liu Z.J."/>
        </authorList>
    </citation>
    <scope>NUCLEOTIDE SEQUENCE [LARGE SCALE GENOMIC DNA]</scope>
    <source>
        <strain evidence="2">Lor288</strain>
    </source>
</reference>
<keyword evidence="3" id="KW-1185">Reference proteome</keyword>
<feature type="transmembrane region" description="Helical" evidence="1">
    <location>
        <begin position="53"/>
        <end position="73"/>
    </location>
</feature>
<gene>
    <name evidence="2" type="ORF">KSP40_PGU014060</name>
</gene>
<accession>A0ABR2MDJ6</accession>
<organism evidence="2 3">
    <name type="scientific">Platanthera guangdongensis</name>
    <dbReference type="NCBI Taxonomy" id="2320717"/>
    <lineage>
        <taxon>Eukaryota</taxon>
        <taxon>Viridiplantae</taxon>
        <taxon>Streptophyta</taxon>
        <taxon>Embryophyta</taxon>
        <taxon>Tracheophyta</taxon>
        <taxon>Spermatophyta</taxon>
        <taxon>Magnoliopsida</taxon>
        <taxon>Liliopsida</taxon>
        <taxon>Asparagales</taxon>
        <taxon>Orchidaceae</taxon>
        <taxon>Orchidoideae</taxon>
        <taxon>Orchideae</taxon>
        <taxon>Orchidinae</taxon>
        <taxon>Platanthera</taxon>
    </lineage>
</organism>
<keyword evidence="1" id="KW-1133">Transmembrane helix</keyword>
<keyword evidence="1" id="KW-0472">Membrane</keyword>
<comment type="caution">
    <text evidence="2">The sequence shown here is derived from an EMBL/GenBank/DDBJ whole genome shotgun (WGS) entry which is preliminary data.</text>
</comment>
<dbReference type="Proteomes" id="UP001412067">
    <property type="component" value="Unassembled WGS sequence"/>
</dbReference>
<evidence type="ECO:0000313" key="3">
    <source>
        <dbReference type="Proteomes" id="UP001412067"/>
    </source>
</evidence>